<name>A6DKE3_9BACT</name>
<keyword evidence="2" id="KW-0547">Nucleotide-binding</keyword>
<keyword evidence="3" id="KW-0418">Kinase</keyword>
<keyword evidence="5" id="KW-0812">Transmembrane</keyword>
<dbReference type="AlphaFoldDB" id="A6DKE3"/>
<dbReference type="Gene3D" id="1.10.510.10">
    <property type="entry name" value="Transferase(Phosphotransferase) domain 1"/>
    <property type="match status" value="1"/>
</dbReference>
<dbReference type="SUPFAM" id="SSF56112">
    <property type="entry name" value="Protein kinase-like (PK-like)"/>
    <property type="match status" value="1"/>
</dbReference>
<feature type="domain" description="Protein kinase" evidence="6">
    <location>
        <begin position="37"/>
        <end position="317"/>
    </location>
</feature>
<feature type="transmembrane region" description="Helical" evidence="5">
    <location>
        <begin position="342"/>
        <end position="363"/>
    </location>
</feature>
<evidence type="ECO:0000256" key="4">
    <source>
        <dbReference type="ARBA" id="ARBA00022840"/>
    </source>
</evidence>
<organism evidence="7 8">
    <name type="scientific">Lentisphaera araneosa HTCC2155</name>
    <dbReference type="NCBI Taxonomy" id="313628"/>
    <lineage>
        <taxon>Bacteria</taxon>
        <taxon>Pseudomonadati</taxon>
        <taxon>Lentisphaerota</taxon>
        <taxon>Lentisphaeria</taxon>
        <taxon>Lentisphaerales</taxon>
        <taxon>Lentisphaeraceae</taxon>
        <taxon>Lentisphaera</taxon>
    </lineage>
</organism>
<dbReference type="CDD" id="cd14014">
    <property type="entry name" value="STKc_PknB_like"/>
    <property type="match status" value="1"/>
</dbReference>
<evidence type="ECO:0000259" key="6">
    <source>
        <dbReference type="PROSITE" id="PS50011"/>
    </source>
</evidence>
<dbReference type="PANTHER" id="PTHR43289:SF6">
    <property type="entry name" value="SERINE_THREONINE-PROTEIN KINASE NEKL-3"/>
    <property type="match status" value="1"/>
</dbReference>
<dbReference type="Pfam" id="PF00069">
    <property type="entry name" value="Pkinase"/>
    <property type="match status" value="1"/>
</dbReference>
<evidence type="ECO:0000256" key="2">
    <source>
        <dbReference type="ARBA" id="ARBA00022741"/>
    </source>
</evidence>
<keyword evidence="4" id="KW-0067">ATP-binding</keyword>
<dbReference type="eggNOG" id="COG0515">
    <property type="taxonomic scope" value="Bacteria"/>
</dbReference>
<protein>
    <recommendedName>
        <fullName evidence="6">Protein kinase domain-containing protein</fullName>
    </recommendedName>
</protein>
<keyword evidence="8" id="KW-1185">Reference proteome</keyword>
<dbReference type="PROSITE" id="PS50011">
    <property type="entry name" value="PROTEIN_KINASE_DOM"/>
    <property type="match status" value="1"/>
</dbReference>
<evidence type="ECO:0000313" key="8">
    <source>
        <dbReference type="Proteomes" id="UP000004947"/>
    </source>
</evidence>
<dbReference type="SMART" id="SM00220">
    <property type="entry name" value="S_TKc"/>
    <property type="match status" value="1"/>
</dbReference>
<dbReference type="PANTHER" id="PTHR43289">
    <property type="entry name" value="MITOGEN-ACTIVATED PROTEIN KINASE KINASE KINASE 20-RELATED"/>
    <property type="match status" value="1"/>
</dbReference>
<keyword evidence="1" id="KW-0808">Transferase</keyword>
<evidence type="ECO:0000256" key="5">
    <source>
        <dbReference type="SAM" id="Phobius"/>
    </source>
</evidence>
<accession>A6DKE3</accession>
<sequence>MNMDDLDFGHEFSALYKEELSEKSETGVHYSAESERYQLEEIIASGGMKNIYRALDKKCERTIAYATPKRDIDESLYEVFLREAKLTARLDHPNIMPIHDLGLNEKDQPYFTMDLKSGDSLGDIIAKLLDKDQNYRATYNTAELINIFIKVCDAIAYAHQKNVIHLDIKPENIQIGDYGEVLICDWGLSKIVGEADYDSLDEALFNPDLLNNLTQHNKIKGTPGYMSPEQIDSKHPKSPQSDIYSLGCLLYAIMSLKAPLEGFDLDEILKITVKGNIPTLKKCPLPLKAVINKSMALNPEDRYDSVIELQNELKKYINGYATLAENAGLIQETKLFIKRNKASSIIIAIAIVLVTALTLFFIGRLQGKIDQIKTLHSLSEENKDQAIDNAHQARRAEALAESRLSELKKNSQQIGKLYWQSIRNYSDHFVYKNPKSSMAYALSQLQEIKKVKPDDAYINTQLVYNFFICQKFNEIKALNYRPELVSDLVRLSEKYAPRLEKNALLKPSDFAELVGNFTVKERFNLAEKMLAYYQASPNNYDLLPVISAILKLWNPQWDQKGLNYNKAQHHLSIVSKELINLKSPILYRHSTLTILRLLPINKLTFIQSSKLDLTQIHGLNFHTLDISQSSVQSLDPLNHFPHLEKLILNKNQYKIWTKKFPNSPLQITIK</sequence>
<keyword evidence="5" id="KW-1133">Transmembrane helix</keyword>
<evidence type="ECO:0000313" key="7">
    <source>
        <dbReference type="EMBL" id="EDM27841.1"/>
    </source>
</evidence>
<evidence type="ECO:0000256" key="3">
    <source>
        <dbReference type="ARBA" id="ARBA00022777"/>
    </source>
</evidence>
<gene>
    <name evidence="7" type="ORF">LNTAR_00530</name>
</gene>
<proteinExistence type="predicted"/>
<dbReference type="OrthoDB" id="9801841at2"/>
<dbReference type="EMBL" id="ABCK01000007">
    <property type="protein sequence ID" value="EDM27841.1"/>
    <property type="molecule type" value="Genomic_DNA"/>
</dbReference>
<dbReference type="InterPro" id="IPR000719">
    <property type="entry name" value="Prot_kinase_dom"/>
</dbReference>
<dbReference type="STRING" id="313628.LNTAR_00530"/>
<dbReference type="Gene3D" id="3.30.200.20">
    <property type="entry name" value="Phosphorylase Kinase, domain 1"/>
    <property type="match status" value="1"/>
</dbReference>
<dbReference type="Proteomes" id="UP000004947">
    <property type="component" value="Unassembled WGS sequence"/>
</dbReference>
<dbReference type="RefSeq" id="WP_007278355.1">
    <property type="nucleotide sequence ID" value="NZ_ABCK01000007.1"/>
</dbReference>
<dbReference type="InterPro" id="IPR011009">
    <property type="entry name" value="Kinase-like_dom_sf"/>
</dbReference>
<keyword evidence="5" id="KW-0472">Membrane</keyword>
<dbReference type="GO" id="GO:0005524">
    <property type="term" value="F:ATP binding"/>
    <property type="evidence" value="ECO:0007669"/>
    <property type="project" value="UniProtKB-KW"/>
</dbReference>
<comment type="caution">
    <text evidence="7">The sequence shown here is derived from an EMBL/GenBank/DDBJ whole genome shotgun (WGS) entry which is preliminary data.</text>
</comment>
<evidence type="ECO:0000256" key="1">
    <source>
        <dbReference type="ARBA" id="ARBA00022679"/>
    </source>
</evidence>
<reference evidence="7 8" key="1">
    <citation type="journal article" date="2010" name="J. Bacteriol.">
        <title>Genome sequence of Lentisphaera araneosa HTCC2155T, the type species of the order Lentisphaerales in the phylum Lentisphaerae.</title>
        <authorList>
            <person name="Thrash J.C."/>
            <person name="Cho J.C."/>
            <person name="Vergin K.L."/>
            <person name="Morris R.M."/>
            <person name="Giovannoni S.J."/>
        </authorList>
    </citation>
    <scope>NUCLEOTIDE SEQUENCE [LARGE SCALE GENOMIC DNA]</scope>
    <source>
        <strain evidence="7 8">HTCC2155</strain>
    </source>
</reference>
<dbReference type="GO" id="GO:0004674">
    <property type="term" value="F:protein serine/threonine kinase activity"/>
    <property type="evidence" value="ECO:0007669"/>
    <property type="project" value="TreeGrafter"/>
</dbReference>